<organism evidence="1 2">
    <name type="scientific">Danxiaibacter flavus</name>
    <dbReference type="NCBI Taxonomy" id="3049108"/>
    <lineage>
        <taxon>Bacteria</taxon>
        <taxon>Pseudomonadati</taxon>
        <taxon>Bacteroidota</taxon>
        <taxon>Chitinophagia</taxon>
        <taxon>Chitinophagales</taxon>
        <taxon>Chitinophagaceae</taxon>
        <taxon>Danxiaibacter</taxon>
    </lineage>
</organism>
<sequence length="136" mass="15528">MKMLLVILSFIFIGLISCSGGKTNFTKAENAFDAGREFIDGCLKGDFEKAAFYMKPDATNKESLEKLEVEFNRKSQEEKKHFEDASIVILDDETVDERTHIINYKNSYDNIARKIKVVLTDAGWLVDLKYTFNGNL</sequence>
<keyword evidence="2" id="KW-1185">Reference proteome</keyword>
<name>A0ABV3ZMM0_9BACT</name>
<dbReference type="Proteomes" id="UP001560573">
    <property type="component" value="Unassembled WGS sequence"/>
</dbReference>
<dbReference type="PROSITE" id="PS51257">
    <property type="entry name" value="PROKAR_LIPOPROTEIN"/>
    <property type="match status" value="1"/>
</dbReference>
<evidence type="ECO:0008006" key="3">
    <source>
        <dbReference type="Google" id="ProtNLM"/>
    </source>
</evidence>
<gene>
    <name evidence="1" type="ORF">QTN47_26675</name>
</gene>
<reference evidence="1 2" key="1">
    <citation type="submission" date="2023-07" db="EMBL/GenBank/DDBJ databases">
        <authorList>
            <person name="Lian W.-H."/>
        </authorList>
    </citation>
    <scope>NUCLEOTIDE SEQUENCE [LARGE SCALE GENOMIC DNA]</scope>
    <source>
        <strain evidence="1 2">SYSU DXS3180</strain>
    </source>
</reference>
<dbReference type="EMBL" id="JAULBC010000013">
    <property type="protein sequence ID" value="MEX6691122.1"/>
    <property type="molecule type" value="Genomic_DNA"/>
</dbReference>
<evidence type="ECO:0000313" key="2">
    <source>
        <dbReference type="Proteomes" id="UP001560573"/>
    </source>
</evidence>
<comment type="caution">
    <text evidence="1">The sequence shown here is derived from an EMBL/GenBank/DDBJ whole genome shotgun (WGS) entry which is preliminary data.</text>
</comment>
<accession>A0ABV3ZMM0</accession>
<protein>
    <recommendedName>
        <fullName evidence="3">DUF4878 domain-containing protein</fullName>
    </recommendedName>
</protein>
<proteinExistence type="predicted"/>
<evidence type="ECO:0000313" key="1">
    <source>
        <dbReference type="EMBL" id="MEX6691122.1"/>
    </source>
</evidence>
<dbReference type="RefSeq" id="WP_369332538.1">
    <property type="nucleotide sequence ID" value="NZ_JAULBC010000013.1"/>
</dbReference>